<dbReference type="InParanoid" id="A0A507AF06"/>
<accession>A0A507AF06</accession>
<protein>
    <recommendedName>
        <fullName evidence="6">Zn(2)-C6 fungal-type domain-containing protein</fullName>
    </recommendedName>
</protein>
<dbReference type="SMART" id="SM00066">
    <property type="entry name" value="GAL4"/>
    <property type="match status" value="1"/>
</dbReference>
<keyword evidence="4" id="KW-0539">Nucleus</keyword>
<dbReference type="SUPFAM" id="SSF57701">
    <property type="entry name" value="Zn2/Cys6 DNA-binding domain"/>
    <property type="match status" value="1"/>
</dbReference>
<gene>
    <name evidence="7" type="ORF">E0L32_010987</name>
</gene>
<proteinExistence type="predicted"/>
<dbReference type="Pfam" id="PF04082">
    <property type="entry name" value="Fungal_trans"/>
    <property type="match status" value="1"/>
</dbReference>
<keyword evidence="8" id="KW-1185">Reference proteome</keyword>
<evidence type="ECO:0000313" key="7">
    <source>
        <dbReference type="EMBL" id="TPX07092.1"/>
    </source>
</evidence>
<feature type="coiled-coil region" evidence="5">
    <location>
        <begin position="60"/>
        <end position="90"/>
    </location>
</feature>
<feature type="domain" description="Zn(2)-C6 fungal-type" evidence="6">
    <location>
        <begin position="16"/>
        <end position="49"/>
    </location>
</feature>
<dbReference type="GeneID" id="41978434"/>
<dbReference type="Pfam" id="PF00172">
    <property type="entry name" value="Zn_clus"/>
    <property type="match status" value="1"/>
</dbReference>
<sequence length="643" mass="71154">MESGPSRKRLRRSTRSCYQCRVRKVKCQLTDEVVQTCSECLKTGAKCSLRAPRDEIRSENSAAENGLQHHESRLERIESLLQRLVEAQEQTRPPERPCQEDLSIPITLWDDFTTRQGTCPIVDAPGWPSSQPDDLSETKQSLLALLPTTEEALAIVASSTGLRWGAENPPGSVLNTSDAVQLLESSTIARSSAIHIAKVLLLFALYMQQLPPNSDSHSGDLKDIESSIALIVERVKLFILTHEDEACSIEGLECLVLLANIQLNDCATREAWRTFRTIQDLGRLEGIHKSFSLSARNSSSIEVALRRRIWLSAVCGDCWCSLCLGLEPGLGIAPFGVEDEAWIDPFADFDANVQRRISLILARVAQRNAIGLYGDIKVLQEIDESLDRLQAWLPSSWWQAPSFSNDRPLDSASEPNRLICQLWFHLTRLYAHMPIAFEDGSIRSERSLEICIEATRFIITRYLGLRHAHDQLSRCKGVEHLVFLAALVLLLGKVQFRQHKLPSISSTYDSDRVILEQVIETFGALSKKSIGGCISTQSANILSDLIELDDSSLEGGTGSTHVVNLSRDACLDAKTRRRGMEDIIVSSILPSLGAESPASRLVHSLLGDVSRLSQELKASQAYAICQATNLSNGTVNPTALPKI</sequence>
<dbReference type="InterPro" id="IPR007219">
    <property type="entry name" value="XnlR_reg_dom"/>
</dbReference>
<dbReference type="RefSeq" id="XP_030988803.1">
    <property type="nucleotide sequence ID" value="XM_031133667.1"/>
</dbReference>
<evidence type="ECO:0000256" key="4">
    <source>
        <dbReference type="ARBA" id="ARBA00023242"/>
    </source>
</evidence>
<dbReference type="GO" id="GO:0003677">
    <property type="term" value="F:DNA binding"/>
    <property type="evidence" value="ECO:0007669"/>
    <property type="project" value="InterPro"/>
</dbReference>
<organism evidence="7 8">
    <name type="scientific">Thyridium curvatum</name>
    <dbReference type="NCBI Taxonomy" id="1093900"/>
    <lineage>
        <taxon>Eukaryota</taxon>
        <taxon>Fungi</taxon>
        <taxon>Dikarya</taxon>
        <taxon>Ascomycota</taxon>
        <taxon>Pezizomycotina</taxon>
        <taxon>Sordariomycetes</taxon>
        <taxon>Sordariomycetidae</taxon>
        <taxon>Thyridiales</taxon>
        <taxon>Thyridiaceae</taxon>
        <taxon>Thyridium</taxon>
    </lineage>
</organism>
<keyword evidence="2" id="KW-0805">Transcription regulation</keyword>
<dbReference type="Gene3D" id="4.10.240.10">
    <property type="entry name" value="Zn(2)-C6 fungal-type DNA-binding domain"/>
    <property type="match status" value="1"/>
</dbReference>
<name>A0A507AF06_9PEZI</name>
<dbReference type="PANTHER" id="PTHR47840:SF1">
    <property type="entry name" value="ZN(II)2CYS6 TRANSCRIPTION FACTOR (EUROFUNG)"/>
    <property type="match status" value="1"/>
</dbReference>
<reference evidence="7 8" key="1">
    <citation type="submission" date="2019-06" db="EMBL/GenBank/DDBJ databases">
        <title>Draft genome sequence of the filamentous fungus Phialemoniopsis curvata isolated from diesel fuel.</title>
        <authorList>
            <person name="Varaljay V.A."/>
            <person name="Lyon W.J."/>
            <person name="Crouch A.L."/>
            <person name="Drake C.E."/>
            <person name="Hollomon J.M."/>
            <person name="Nadeau L.J."/>
            <person name="Nunn H.S."/>
            <person name="Stevenson B.S."/>
            <person name="Bojanowski C.L."/>
            <person name="Crookes-Goodson W.J."/>
        </authorList>
    </citation>
    <scope>NUCLEOTIDE SEQUENCE [LARGE SCALE GENOMIC DNA]</scope>
    <source>
        <strain evidence="7 8">D216</strain>
    </source>
</reference>
<comment type="caution">
    <text evidence="7">The sequence shown here is derived from an EMBL/GenBank/DDBJ whole genome shotgun (WGS) entry which is preliminary data.</text>
</comment>
<dbReference type="AlphaFoldDB" id="A0A507AF06"/>
<dbReference type="PANTHER" id="PTHR47840">
    <property type="entry name" value="ZN(II)2CYS6 TRANSCRIPTION FACTOR (EUROFUNG)-RELATED"/>
    <property type="match status" value="1"/>
</dbReference>
<keyword evidence="3" id="KW-0804">Transcription</keyword>
<evidence type="ECO:0000256" key="5">
    <source>
        <dbReference type="SAM" id="Coils"/>
    </source>
</evidence>
<dbReference type="InterPro" id="IPR001138">
    <property type="entry name" value="Zn2Cys6_DnaBD"/>
</dbReference>
<dbReference type="GO" id="GO:0008270">
    <property type="term" value="F:zinc ion binding"/>
    <property type="evidence" value="ECO:0007669"/>
    <property type="project" value="InterPro"/>
</dbReference>
<evidence type="ECO:0000259" key="6">
    <source>
        <dbReference type="PROSITE" id="PS50048"/>
    </source>
</evidence>
<keyword evidence="1" id="KW-0479">Metal-binding</keyword>
<dbReference type="PROSITE" id="PS50048">
    <property type="entry name" value="ZN2_CY6_FUNGAL_2"/>
    <property type="match status" value="1"/>
</dbReference>
<dbReference type="GO" id="GO:0000981">
    <property type="term" value="F:DNA-binding transcription factor activity, RNA polymerase II-specific"/>
    <property type="evidence" value="ECO:0007669"/>
    <property type="project" value="InterPro"/>
</dbReference>
<dbReference type="EMBL" id="SKBQ01000095">
    <property type="protein sequence ID" value="TPX07092.1"/>
    <property type="molecule type" value="Genomic_DNA"/>
</dbReference>
<evidence type="ECO:0000256" key="2">
    <source>
        <dbReference type="ARBA" id="ARBA00023015"/>
    </source>
</evidence>
<dbReference type="CDD" id="cd00067">
    <property type="entry name" value="GAL4"/>
    <property type="match status" value="1"/>
</dbReference>
<dbReference type="Proteomes" id="UP000319257">
    <property type="component" value="Unassembled WGS sequence"/>
</dbReference>
<evidence type="ECO:0000256" key="3">
    <source>
        <dbReference type="ARBA" id="ARBA00023163"/>
    </source>
</evidence>
<dbReference type="PROSITE" id="PS00463">
    <property type="entry name" value="ZN2_CY6_FUNGAL_1"/>
    <property type="match status" value="1"/>
</dbReference>
<dbReference type="InterPro" id="IPR036864">
    <property type="entry name" value="Zn2-C6_fun-type_DNA-bd_sf"/>
</dbReference>
<dbReference type="CDD" id="cd12148">
    <property type="entry name" value="fungal_TF_MHR"/>
    <property type="match status" value="1"/>
</dbReference>
<keyword evidence="5" id="KW-0175">Coiled coil</keyword>
<evidence type="ECO:0000256" key="1">
    <source>
        <dbReference type="ARBA" id="ARBA00022723"/>
    </source>
</evidence>
<dbReference type="OrthoDB" id="6509908at2759"/>
<evidence type="ECO:0000313" key="8">
    <source>
        <dbReference type="Proteomes" id="UP000319257"/>
    </source>
</evidence>
<dbReference type="GO" id="GO:0006351">
    <property type="term" value="P:DNA-templated transcription"/>
    <property type="evidence" value="ECO:0007669"/>
    <property type="project" value="InterPro"/>
</dbReference>